<evidence type="ECO:0000256" key="1">
    <source>
        <dbReference type="SAM" id="MobiDB-lite"/>
    </source>
</evidence>
<dbReference type="EMBL" id="VXIT01000012">
    <property type="protein sequence ID" value="KAA6408780.1"/>
    <property type="molecule type" value="Genomic_DNA"/>
</dbReference>
<name>A0A5M8PIP2_9LECA</name>
<evidence type="ECO:0000256" key="2">
    <source>
        <dbReference type="SAM" id="SignalP"/>
    </source>
</evidence>
<keyword evidence="2" id="KW-0732">Signal</keyword>
<protein>
    <submittedName>
        <fullName evidence="3">Uncharacterized protein</fullName>
    </submittedName>
</protein>
<dbReference type="Proteomes" id="UP000324767">
    <property type="component" value="Unassembled WGS sequence"/>
</dbReference>
<evidence type="ECO:0000313" key="3">
    <source>
        <dbReference type="EMBL" id="KAA6408780.1"/>
    </source>
</evidence>
<evidence type="ECO:0000313" key="4">
    <source>
        <dbReference type="Proteomes" id="UP000324767"/>
    </source>
</evidence>
<comment type="caution">
    <text evidence="3">The sequence shown here is derived from an EMBL/GenBank/DDBJ whole genome shotgun (WGS) entry which is preliminary data.</text>
</comment>
<feature type="region of interest" description="Disordered" evidence="1">
    <location>
        <begin position="160"/>
        <end position="181"/>
    </location>
</feature>
<feature type="compositionally biased region" description="Basic and acidic residues" evidence="1">
    <location>
        <begin position="167"/>
        <end position="181"/>
    </location>
</feature>
<sequence>MFRPYEIVSTGWLCYIIFAQAVGSYQNCGCMSSSWTSLGGYIDLEKYAYYRSTGVVTDWATGTALSCCIMSIGLAFIVAEWCSKSHLSTQDYEKASRGLRRTRWFKKHTAWFRDIPEVLIELALKFRYNLVRGRAERPGRRSLVWTWKSKKRRPEVIEGCSAPISHGSDEERDPFFHNPKGSDNRTFRLQTLRNSASGYLRVSSINEVSPMTPNAD</sequence>
<reference evidence="3 4" key="1">
    <citation type="submission" date="2019-09" db="EMBL/GenBank/DDBJ databases">
        <title>The hologenome of the rock-dwelling lichen Lasallia pustulata.</title>
        <authorList>
            <person name="Greshake Tzovaras B."/>
            <person name="Segers F."/>
            <person name="Bicker A."/>
            <person name="Dal Grande F."/>
            <person name="Otte J."/>
            <person name="Hankeln T."/>
            <person name="Schmitt I."/>
            <person name="Ebersberger I."/>
        </authorList>
    </citation>
    <scope>NUCLEOTIDE SEQUENCE [LARGE SCALE GENOMIC DNA]</scope>
    <source>
        <strain evidence="3">A1-1</strain>
    </source>
</reference>
<organism evidence="3 4">
    <name type="scientific">Lasallia pustulata</name>
    <dbReference type="NCBI Taxonomy" id="136370"/>
    <lineage>
        <taxon>Eukaryota</taxon>
        <taxon>Fungi</taxon>
        <taxon>Dikarya</taxon>
        <taxon>Ascomycota</taxon>
        <taxon>Pezizomycotina</taxon>
        <taxon>Lecanoromycetes</taxon>
        <taxon>OSLEUM clade</taxon>
        <taxon>Umbilicariomycetidae</taxon>
        <taxon>Umbilicariales</taxon>
        <taxon>Umbilicariaceae</taxon>
        <taxon>Lasallia</taxon>
    </lineage>
</organism>
<dbReference type="AlphaFoldDB" id="A0A5M8PIP2"/>
<gene>
    <name evidence="3" type="ORF">FRX48_07123</name>
</gene>
<accession>A0A5M8PIP2</accession>
<dbReference type="OrthoDB" id="5421484at2759"/>
<feature type="chain" id="PRO_5024456659" evidence="2">
    <location>
        <begin position="22"/>
        <end position="216"/>
    </location>
</feature>
<feature type="signal peptide" evidence="2">
    <location>
        <begin position="1"/>
        <end position="21"/>
    </location>
</feature>
<proteinExistence type="predicted"/>